<evidence type="ECO:0000256" key="4">
    <source>
        <dbReference type="ARBA" id="ARBA00012142"/>
    </source>
</evidence>
<evidence type="ECO:0000256" key="8">
    <source>
        <dbReference type="ARBA" id="ARBA00022777"/>
    </source>
</evidence>
<protein>
    <recommendedName>
        <fullName evidence="4 13">Pyruvate kinase</fullName>
        <ecNumber evidence="4 13">2.7.1.40</ecNumber>
    </recommendedName>
</protein>
<evidence type="ECO:0000313" key="16">
    <source>
        <dbReference type="Proteomes" id="UP000177124"/>
    </source>
</evidence>
<keyword evidence="12" id="KW-0670">Pyruvate</keyword>
<dbReference type="GO" id="GO:0030955">
    <property type="term" value="F:potassium ion binding"/>
    <property type="evidence" value="ECO:0007669"/>
    <property type="project" value="InterPro"/>
</dbReference>
<keyword evidence="9" id="KW-0067">ATP-binding</keyword>
<comment type="cofactor">
    <cofactor evidence="1">
        <name>K(+)</name>
        <dbReference type="ChEBI" id="CHEBI:29103"/>
    </cofactor>
</comment>
<evidence type="ECO:0000256" key="5">
    <source>
        <dbReference type="ARBA" id="ARBA00022679"/>
    </source>
</evidence>
<dbReference type="InterPro" id="IPR015813">
    <property type="entry name" value="Pyrv/PenolPyrv_kinase-like_dom"/>
</dbReference>
<evidence type="ECO:0000256" key="2">
    <source>
        <dbReference type="ARBA" id="ARBA00004997"/>
    </source>
</evidence>
<sequence length="226" mass="25126">MRTKIIATIGPATLDFRVFKSLVDEGADFIRINTAYGDYQQYDQILANLRKTKKGVKVIFDIKNNGIIDYFNQNKLDFIAVSFTKSGDQLRKIKKLSSGASIIAKIESKDGVDNFTDILENSDGIMIARGDLGEAVSLEKVPCLQKRFTKIAISNKKFVIAATEMLLSMTDDSTPTRAEVSDVANAVFDGVDAVMLSEETAIGKYPLEAVSYMRKIIEEAENCRWD</sequence>
<dbReference type="Pfam" id="PF00224">
    <property type="entry name" value="PK"/>
    <property type="match status" value="2"/>
</dbReference>
<keyword evidence="11 13" id="KW-0324">Glycolysis</keyword>
<evidence type="ECO:0000256" key="10">
    <source>
        <dbReference type="ARBA" id="ARBA00022842"/>
    </source>
</evidence>
<keyword evidence="7" id="KW-0547">Nucleotide-binding</keyword>
<evidence type="ECO:0000256" key="11">
    <source>
        <dbReference type="ARBA" id="ARBA00023152"/>
    </source>
</evidence>
<dbReference type="STRING" id="1797716.A3D07_00010"/>
<dbReference type="GO" id="GO:0004743">
    <property type="term" value="F:pyruvate kinase activity"/>
    <property type="evidence" value="ECO:0007669"/>
    <property type="project" value="UniProtKB-EC"/>
</dbReference>
<dbReference type="PANTHER" id="PTHR11817">
    <property type="entry name" value="PYRUVATE KINASE"/>
    <property type="match status" value="1"/>
</dbReference>
<dbReference type="InterPro" id="IPR040442">
    <property type="entry name" value="Pyrv_kinase-like_dom_sf"/>
</dbReference>
<evidence type="ECO:0000256" key="12">
    <source>
        <dbReference type="ARBA" id="ARBA00023317"/>
    </source>
</evidence>
<gene>
    <name evidence="15" type="ORF">A3D07_00010</name>
</gene>
<comment type="similarity">
    <text evidence="3 13">Belongs to the pyruvate kinase family.</text>
</comment>
<dbReference type="EC" id="2.7.1.40" evidence="4 13"/>
<comment type="catalytic activity">
    <reaction evidence="13">
        <text>pyruvate + ATP = phosphoenolpyruvate + ADP + H(+)</text>
        <dbReference type="Rhea" id="RHEA:18157"/>
        <dbReference type="ChEBI" id="CHEBI:15361"/>
        <dbReference type="ChEBI" id="CHEBI:15378"/>
        <dbReference type="ChEBI" id="CHEBI:30616"/>
        <dbReference type="ChEBI" id="CHEBI:58702"/>
        <dbReference type="ChEBI" id="CHEBI:456216"/>
        <dbReference type="EC" id="2.7.1.40"/>
    </reaction>
</comment>
<feature type="domain" description="Pyruvate kinase barrel" evidence="14">
    <location>
        <begin position="2"/>
        <end position="56"/>
    </location>
</feature>
<evidence type="ECO:0000259" key="14">
    <source>
        <dbReference type="Pfam" id="PF00224"/>
    </source>
</evidence>
<organism evidence="15 16">
    <name type="scientific">Candidatus Curtissbacteria bacterium RIFCSPHIGHO2_02_FULL_42_15</name>
    <dbReference type="NCBI Taxonomy" id="1797716"/>
    <lineage>
        <taxon>Bacteria</taxon>
        <taxon>Candidatus Curtissiibacteriota</taxon>
    </lineage>
</organism>
<comment type="caution">
    <text evidence="15">The sequence shown here is derived from an EMBL/GenBank/DDBJ whole genome shotgun (WGS) entry which is preliminary data.</text>
</comment>
<dbReference type="InterPro" id="IPR001697">
    <property type="entry name" value="Pyr_Knase"/>
</dbReference>
<name>A0A1F5GE85_9BACT</name>
<dbReference type="GO" id="GO:0016301">
    <property type="term" value="F:kinase activity"/>
    <property type="evidence" value="ECO:0007669"/>
    <property type="project" value="UniProtKB-KW"/>
</dbReference>
<keyword evidence="6" id="KW-0479">Metal-binding</keyword>
<dbReference type="SUPFAM" id="SSF51621">
    <property type="entry name" value="Phosphoenolpyruvate/pyruvate domain"/>
    <property type="match status" value="1"/>
</dbReference>
<reference evidence="15 16" key="1">
    <citation type="journal article" date="2016" name="Nat. Commun.">
        <title>Thousands of microbial genomes shed light on interconnected biogeochemical processes in an aquifer system.</title>
        <authorList>
            <person name="Anantharaman K."/>
            <person name="Brown C.T."/>
            <person name="Hug L.A."/>
            <person name="Sharon I."/>
            <person name="Castelle C.J."/>
            <person name="Probst A.J."/>
            <person name="Thomas B.C."/>
            <person name="Singh A."/>
            <person name="Wilkins M.J."/>
            <person name="Karaoz U."/>
            <person name="Brodie E.L."/>
            <person name="Williams K.H."/>
            <person name="Hubbard S.S."/>
            <person name="Banfield J.F."/>
        </authorList>
    </citation>
    <scope>NUCLEOTIDE SEQUENCE [LARGE SCALE GENOMIC DNA]</scope>
</reference>
<dbReference type="GO" id="GO:0005524">
    <property type="term" value="F:ATP binding"/>
    <property type="evidence" value="ECO:0007669"/>
    <property type="project" value="UniProtKB-KW"/>
</dbReference>
<evidence type="ECO:0000256" key="1">
    <source>
        <dbReference type="ARBA" id="ARBA00001958"/>
    </source>
</evidence>
<evidence type="ECO:0000256" key="6">
    <source>
        <dbReference type="ARBA" id="ARBA00022723"/>
    </source>
</evidence>
<comment type="pathway">
    <text evidence="2 13">Carbohydrate degradation; glycolysis; pyruvate from D-glyceraldehyde 3-phosphate: step 5/5.</text>
</comment>
<dbReference type="InterPro" id="IPR018209">
    <property type="entry name" value="Pyrv_Knase_AS"/>
</dbReference>
<keyword evidence="5 13" id="KW-0808">Transferase</keyword>
<accession>A0A1F5GE85</accession>
<evidence type="ECO:0000256" key="3">
    <source>
        <dbReference type="ARBA" id="ARBA00008663"/>
    </source>
</evidence>
<dbReference type="Proteomes" id="UP000177124">
    <property type="component" value="Unassembled WGS sequence"/>
</dbReference>
<dbReference type="GO" id="GO:0000287">
    <property type="term" value="F:magnesium ion binding"/>
    <property type="evidence" value="ECO:0007669"/>
    <property type="project" value="InterPro"/>
</dbReference>
<evidence type="ECO:0000256" key="13">
    <source>
        <dbReference type="RuleBase" id="RU000504"/>
    </source>
</evidence>
<proteinExistence type="inferred from homology"/>
<evidence type="ECO:0000256" key="7">
    <source>
        <dbReference type="ARBA" id="ARBA00022741"/>
    </source>
</evidence>
<dbReference type="PRINTS" id="PR01050">
    <property type="entry name" value="PYRUVTKNASE"/>
</dbReference>
<keyword evidence="10 13" id="KW-0460">Magnesium</keyword>
<evidence type="ECO:0000313" key="15">
    <source>
        <dbReference type="EMBL" id="OGD90178.1"/>
    </source>
</evidence>
<dbReference type="PROSITE" id="PS00110">
    <property type="entry name" value="PYRUVATE_KINASE"/>
    <property type="match status" value="1"/>
</dbReference>
<keyword evidence="8 13" id="KW-0418">Kinase</keyword>
<dbReference type="AlphaFoldDB" id="A0A1F5GE85"/>
<evidence type="ECO:0000256" key="9">
    <source>
        <dbReference type="ARBA" id="ARBA00022840"/>
    </source>
</evidence>
<dbReference type="EMBL" id="MFBF01000052">
    <property type="protein sequence ID" value="OGD90178.1"/>
    <property type="molecule type" value="Genomic_DNA"/>
</dbReference>
<dbReference type="InterPro" id="IPR015793">
    <property type="entry name" value="Pyrv_Knase_brl"/>
</dbReference>
<dbReference type="Gene3D" id="3.20.20.60">
    <property type="entry name" value="Phosphoenolpyruvate-binding domains"/>
    <property type="match status" value="1"/>
</dbReference>
<dbReference type="UniPathway" id="UPA00109">
    <property type="reaction ID" value="UER00188"/>
</dbReference>
<feature type="domain" description="Pyruvate kinase barrel" evidence="14">
    <location>
        <begin position="67"/>
        <end position="210"/>
    </location>
</feature>